<evidence type="ECO:0000313" key="2">
    <source>
        <dbReference type="Proteomes" id="UP000887159"/>
    </source>
</evidence>
<protein>
    <submittedName>
        <fullName evidence="1">Uncharacterized protein</fullName>
    </submittedName>
</protein>
<proteinExistence type="predicted"/>
<comment type="caution">
    <text evidence="1">The sequence shown here is derived from an EMBL/GenBank/DDBJ whole genome shotgun (WGS) entry which is preliminary data.</text>
</comment>
<reference evidence="1" key="1">
    <citation type="submission" date="2020-08" db="EMBL/GenBank/DDBJ databases">
        <title>Multicomponent nature underlies the extraordinary mechanical properties of spider dragline silk.</title>
        <authorList>
            <person name="Kono N."/>
            <person name="Nakamura H."/>
            <person name="Mori M."/>
            <person name="Yoshida Y."/>
            <person name="Ohtoshi R."/>
            <person name="Malay A.D."/>
            <person name="Moran D.A.P."/>
            <person name="Tomita M."/>
            <person name="Numata K."/>
            <person name="Arakawa K."/>
        </authorList>
    </citation>
    <scope>NUCLEOTIDE SEQUENCE</scope>
</reference>
<dbReference type="EMBL" id="BMAU01021236">
    <property type="protein sequence ID" value="GFY03309.1"/>
    <property type="molecule type" value="Genomic_DNA"/>
</dbReference>
<organism evidence="1 2">
    <name type="scientific">Trichonephila clavipes</name>
    <name type="common">Golden silk orbweaver</name>
    <name type="synonym">Nephila clavipes</name>
    <dbReference type="NCBI Taxonomy" id="2585209"/>
    <lineage>
        <taxon>Eukaryota</taxon>
        <taxon>Metazoa</taxon>
        <taxon>Ecdysozoa</taxon>
        <taxon>Arthropoda</taxon>
        <taxon>Chelicerata</taxon>
        <taxon>Arachnida</taxon>
        <taxon>Araneae</taxon>
        <taxon>Araneomorphae</taxon>
        <taxon>Entelegynae</taxon>
        <taxon>Araneoidea</taxon>
        <taxon>Nephilidae</taxon>
        <taxon>Trichonephila</taxon>
    </lineage>
</organism>
<name>A0A8X6VDC8_TRICX</name>
<gene>
    <name evidence="1" type="ORF">TNCV_1172671</name>
</gene>
<dbReference type="Proteomes" id="UP000887159">
    <property type="component" value="Unassembled WGS sequence"/>
</dbReference>
<keyword evidence="2" id="KW-1185">Reference proteome</keyword>
<evidence type="ECO:0000313" key="1">
    <source>
        <dbReference type="EMBL" id="GFY03309.1"/>
    </source>
</evidence>
<dbReference type="AlphaFoldDB" id="A0A8X6VDC8"/>
<accession>A0A8X6VDC8</accession>
<sequence>MGSSLHKARERVSAFPVRAYFRIPPFLYYVTAAIESRHGHGREVVIGFVIMGSCSGTKKYPAQRAAGAR</sequence>